<evidence type="ECO:0000256" key="3">
    <source>
        <dbReference type="ARBA" id="ARBA00023163"/>
    </source>
</evidence>
<comment type="caution">
    <text evidence="5">The sequence shown here is derived from an EMBL/GenBank/DDBJ whole genome shotgun (WGS) entry which is preliminary data.</text>
</comment>
<gene>
    <name evidence="5" type="primary">phnF_2</name>
    <name evidence="5" type="ORF">GCM10008943_32300</name>
</gene>
<reference evidence="6" key="1">
    <citation type="journal article" date="2019" name="Int. J. Syst. Evol. Microbiol.">
        <title>The Global Catalogue of Microorganisms (GCM) 10K type strain sequencing project: providing services to taxonomists for standard genome sequencing and annotation.</title>
        <authorList>
            <consortium name="The Broad Institute Genomics Platform"/>
            <consortium name="The Broad Institute Genome Sequencing Center for Infectious Disease"/>
            <person name="Wu L."/>
            <person name="Ma J."/>
        </authorList>
    </citation>
    <scope>NUCLEOTIDE SEQUENCE [LARGE SCALE GENOMIC DNA]</scope>
    <source>
        <strain evidence="6">JCM 15115</strain>
    </source>
</reference>
<dbReference type="Proteomes" id="UP001424441">
    <property type="component" value="Unassembled WGS sequence"/>
</dbReference>
<dbReference type="Gene3D" id="1.10.10.10">
    <property type="entry name" value="Winged helix-like DNA-binding domain superfamily/Winged helix DNA-binding domain"/>
    <property type="match status" value="1"/>
</dbReference>
<keyword evidence="6" id="KW-1185">Reference proteome</keyword>
<keyword evidence="3" id="KW-0804">Transcription</keyword>
<dbReference type="PRINTS" id="PR00035">
    <property type="entry name" value="HTHGNTR"/>
</dbReference>
<dbReference type="InterPro" id="IPR036390">
    <property type="entry name" value="WH_DNA-bd_sf"/>
</dbReference>
<dbReference type="CDD" id="cd07377">
    <property type="entry name" value="WHTH_GntR"/>
    <property type="match status" value="1"/>
</dbReference>
<name>A0ABP3RVJ7_9HYPH</name>
<protein>
    <submittedName>
        <fullName evidence="5">Phosphonate metabolism transcriptional regulator PhnF</fullName>
    </submittedName>
</protein>
<dbReference type="PANTHER" id="PTHR44846">
    <property type="entry name" value="MANNOSYL-D-GLYCERATE TRANSPORT/METABOLISM SYSTEM REPRESSOR MNGR-RELATED"/>
    <property type="match status" value="1"/>
</dbReference>
<keyword evidence="2" id="KW-0238">DNA-binding</keyword>
<evidence type="ECO:0000256" key="1">
    <source>
        <dbReference type="ARBA" id="ARBA00023015"/>
    </source>
</evidence>
<dbReference type="InterPro" id="IPR012702">
    <property type="entry name" value="CP_lyase_PhnF"/>
</dbReference>
<dbReference type="InterPro" id="IPR028978">
    <property type="entry name" value="Chorismate_lyase_/UTRA_dom_sf"/>
</dbReference>
<accession>A0ABP3RVJ7</accession>
<dbReference type="NCBIfam" id="TIGR02325">
    <property type="entry name" value="C_P_lyase_phnF"/>
    <property type="match status" value="1"/>
</dbReference>
<dbReference type="PROSITE" id="PS50949">
    <property type="entry name" value="HTH_GNTR"/>
    <property type="match status" value="1"/>
</dbReference>
<feature type="domain" description="HTH gntR-type" evidence="4">
    <location>
        <begin position="6"/>
        <end position="74"/>
    </location>
</feature>
<dbReference type="InterPro" id="IPR050679">
    <property type="entry name" value="Bact_HTH_transcr_reg"/>
</dbReference>
<dbReference type="InterPro" id="IPR011663">
    <property type="entry name" value="UTRA"/>
</dbReference>
<dbReference type="Pfam" id="PF00392">
    <property type="entry name" value="GntR"/>
    <property type="match status" value="1"/>
</dbReference>
<dbReference type="SMART" id="SM00345">
    <property type="entry name" value="HTH_GNTR"/>
    <property type="match status" value="1"/>
</dbReference>
<evidence type="ECO:0000256" key="2">
    <source>
        <dbReference type="ARBA" id="ARBA00023125"/>
    </source>
</evidence>
<dbReference type="SUPFAM" id="SSF46785">
    <property type="entry name" value="Winged helix' DNA-binding domain"/>
    <property type="match status" value="1"/>
</dbReference>
<dbReference type="Pfam" id="PF07702">
    <property type="entry name" value="UTRA"/>
    <property type="match status" value="1"/>
</dbReference>
<evidence type="ECO:0000259" key="4">
    <source>
        <dbReference type="PROSITE" id="PS50949"/>
    </source>
</evidence>
<evidence type="ECO:0000313" key="6">
    <source>
        <dbReference type="Proteomes" id="UP001424441"/>
    </source>
</evidence>
<dbReference type="EMBL" id="BAAADE010000013">
    <property type="protein sequence ID" value="GAA0614663.1"/>
    <property type="molecule type" value="Genomic_DNA"/>
</dbReference>
<dbReference type="InterPro" id="IPR036388">
    <property type="entry name" value="WH-like_DNA-bd_sf"/>
</dbReference>
<keyword evidence="1" id="KW-0805">Transcription regulation</keyword>
<dbReference type="Gene3D" id="3.40.1410.10">
    <property type="entry name" value="Chorismate lyase-like"/>
    <property type="match status" value="1"/>
</dbReference>
<dbReference type="SUPFAM" id="SSF64288">
    <property type="entry name" value="Chorismate lyase-like"/>
    <property type="match status" value="1"/>
</dbReference>
<sequence length="235" mass="26040">MRGQIDINAGYVADEIAQLIKAGVLRTGTKLPTQAELADQYKVNRHVIRKALDILGGRGLVASRQGSGVYVSGKLVDYFVRHRTRYNDNVKALAQTSRIEILDIHSRKVSAELAQKLTIPSHARVYDLHILRFSGVDPLCLANHYFSAEKYPSLPEIFAQSTGISDLITRLGVTDFSRSDTAISARMPTRKEASLLRIAFDTPIVELEGRNVDAKGQPIEISKSVWPASRIRVCV</sequence>
<evidence type="ECO:0000313" key="5">
    <source>
        <dbReference type="EMBL" id="GAA0614663.1"/>
    </source>
</evidence>
<dbReference type="InterPro" id="IPR000524">
    <property type="entry name" value="Tscrpt_reg_HTH_GntR"/>
</dbReference>
<dbReference type="SMART" id="SM00866">
    <property type="entry name" value="UTRA"/>
    <property type="match status" value="1"/>
</dbReference>
<dbReference type="PANTHER" id="PTHR44846:SF1">
    <property type="entry name" value="MANNOSYL-D-GLYCERATE TRANSPORT_METABOLISM SYSTEM REPRESSOR MNGR-RELATED"/>
    <property type="match status" value="1"/>
</dbReference>
<proteinExistence type="predicted"/>
<organism evidence="5 6">
    <name type="scientific">Paenochrobactrum glaciei</name>
    <dbReference type="NCBI Taxonomy" id="486407"/>
    <lineage>
        <taxon>Bacteria</taxon>
        <taxon>Pseudomonadati</taxon>
        <taxon>Pseudomonadota</taxon>
        <taxon>Alphaproteobacteria</taxon>
        <taxon>Hyphomicrobiales</taxon>
        <taxon>Brucellaceae</taxon>
        <taxon>Paenochrobactrum</taxon>
    </lineage>
</organism>